<organism evidence="2">
    <name type="scientific">Tanacetum cinerariifolium</name>
    <name type="common">Dalmatian daisy</name>
    <name type="synonym">Chrysanthemum cinerariifolium</name>
    <dbReference type="NCBI Taxonomy" id="118510"/>
    <lineage>
        <taxon>Eukaryota</taxon>
        <taxon>Viridiplantae</taxon>
        <taxon>Streptophyta</taxon>
        <taxon>Embryophyta</taxon>
        <taxon>Tracheophyta</taxon>
        <taxon>Spermatophyta</taxon>
        <taxon>Magnoliopsida</taxon>
        <taxon>eudicotyledons</taxon>
        <taxon>Gunneridae</taxon>
        <taxon>Pentapetalae</taxon>
        <taxon>asterids</taxon>
        <taxon>campanulids</taxon>
        <taxon>Asterales</taxon>
        <taxon>Asteraceae</taxon>
        <taxon>Asteroideae</taxon>
        <taxon>Anthemideae</taxon>
        <taxon>Anthemidinae</taxon>
        <taxon>Tanacetum</taxon>
    </lineage>
</organism>
<comment type="caution">
    <text evidence="2">The sequence shown here is derived from an EMBL/GenBank/DDBJ whole genome shotgun (WGS) entry which is preliminary data.</text>
</comment>
<keyword evidence="1" id="KW-0175">Coiled coil</keyword>
<dbReference type="AlphaFoldDB" id="A0A6L2P2J0"/>
<reference evidence="2" key="1">
    <citation type="journal article" date="2019" name="Sci. Rep.">
        <title>Draft genome of Tanacetum cinerariifolium, the natural source of mosquito coil.</title>
        <authorList>
            <person name="Yamashiro T."/>
            <person name="Shiraishi A."/>
            <person name="Satake H."/>
            <person name="Nakayama K."/>
        </authorList>
    </citation>
    <scope>NUCLEOTIDE SEQUENCE</scope>
</reference>
<dbReference type="EMBL" id="BKCJ010010363">
    <property type="protein sequence ID" value="GEU91245.1"/>
    <property type="molecule type" value="Genomic_DNA"/>
</dbReference>
<protein>
    <submittedName>
        <fullName evidence="2">Uncharacterized protein</fullName>
    </submittedName>
</protein>
<feature type="coiled-coil region" evidence="1">
    <location>
        <begin position="36"/>
        <end position="88"/>
    </location>
</feature>
<gene>
    <name evidence="2" type="ORF">Tci_063223</name>
</gene>
<sequence length="217" mass="25324">MMVYLKNIAGFKMDFFKGMTYDNVRPIFEKHFNSIVAFLEKGEEELEEEASKVIKRKSETSEEKAAKKQKLDEEVEELKTHLQIVSNDEDDVYTEATPLALKRRLGDAMTNCSSKICIFRAKELLSLAKVKSWKLLESRGVHIITFTTTQMILLVERRYPLTKFTLDQMLNNVRLEVKEESVVSLKLLRFVRRQEQEDIDQSKEFGYIIHNDQAGSY</sequence>
<evidence type="ECO:0000313" key="2">
    <source>
        <dbReference type="EMBL" id="GEU91245.1"/>
    </source>
</evidence>
<accession>A0A6L2P2J0</accession>
<proteinExistence type="predicted"/>
<name>A0A6L2P2J0_TANCI</name>
<evidence type="ECO:0000256" key="1">
    <source>
        <dbReference type="SAM" id="Coils"/>
    </source>
</evidence>